<organism evidence="5 6">
    <name type="scientific">Aquipuribacter nitratireducens</name>
    <dbReference type="NCBI Taxonomy" id="650104"/>
    <lineage>
        <taxon>Bacteria</taxon>
        <taxon>Bacillati</taxon>
        <taxon>Actinomycetota</taxon>
        <taxon>Actinomycetes</taxon>
        <taxon>Micrococcales</taxon>
        <taxon>Intrasporangiaceae</taxon>
        <taxon>Aquipuribacter</taxon>
    </lineage>
</organism>
<evidence type="ECO:0000313" key="5">
    <source>
        <dbReference type="EMBL" id="MFC5379513.1"/>
    </source>
</evidence>
<evidence type="ECO:0000259" key="4">
    <source>
        <dbReference type="Pfam" id="PF13579"/>
    </source>
</evidence>
<dbReference type="PANTHER" id="PTHR45947:SF3">
    <property type="entry name" value="SULFOQUINOVOSYL TRANSFERASE SQD2"/>
    <property type="match status" value="1"/>
</dbReference>
<evidence type="ECO:0000256" key="1">
    <source>
        <dbReference type="ARBA" id="ARBA00021292"/>
    </source>
</evidence>
<evidence type="ECO:0000256" key="2">
    <source>
        <dbReference type="ARBA" id="ARBA00022676"/>
    </source>
</evidence>
<evidence type="ECO:0000256" key="3">
    <source>
        <dbReference type="ARBA" id="ARBA00022679"/>
    </source>
</evidence>
<dbReference type="SUPFAM" id="SSF53756">
    <property type="entry name" value="UDP-Glycosyltransferase/glycogen phosphorylase"/>
    <property type="match status" value="1"/>
</dbReference>
<dbReference type="Pfam" id="PF13579">
    <property type="entry name" value="Glyco_trans_4_4"/>
    <property type="match status" value="1"/>
</dbReference>
<keyword evidence="6" id="KW-1185">Reference proteome</keyword>
<dbReference type="Proteomes" id="UP001596122">
    <property type="component" value="Unassembled WGS sequence"/>
</dbReference>
<keyword evidence="2" id="KW-0328">Glycosyltransferase</keyword>
<feature type="domain" description="Glycosyltransferase subfamily 4-like N-terminal" evidence="4">
    <location>
        <begin position="16"/>
        <end position="189"/>
    </location>
</feature>
<dbReference type="PANTHER" id="PTHR45947">
    <property type="entry name" value="SULFOQUINOVOSYL TRANSFERASE SQD2"/>
    <property type="match status" value="1"/>
</dbReference>
<dbReference type="EMBL" id="JBHSLD010000001">
    <property type="protein sequence ID" value="MFC5379513.1"/>
    <property type="molecule type" value="Genomic_DNA"/>
</dbReference>
<dbReference type="RefSeq" id="WP_340266228.1">
    <property type="nucleotide sequence ID" value="NZ_JBBEOG010000001.1"/>
</dbReference>
<dbReference type="Gene3D" id="3.40.50.2000">
    <property type="entry name" value="Glycogen Phosphorylase B"/>
    <property type="match status" value="2"/>
</dbReference>
<protein>
    <recommendedName>
        <fullName evidence="1">D-inositol 3-phosphate glycosyltransferase</fullName>
    </recommendedName>
</protein>
<evidence type="ECO:0000313" key="6">
    <source>
        <dbReference type="Proteomes" id="UP001596122"/>
    </source>
</evidence>
<reference evidence="6" key="1">
    <citation type="journal article" date="2019" name="Int. J. Syst. Evol. Microbiol.">
        <title>The Global Catalogue of Microorganisms (GCM) 10K type strain sequencing project: providing services to taxonomists for standard genome sequencing and annotation.</title>
        <authorList>
            <consortium name="The Broad Institute Genomics Platform"/>
            <consortium name="The Broad Institute Genome Sequencing Center for Infectious Disease"/>
            <person name="Wu L."/>
            <person name="Ma J."/>
        </authorList>
    </citation>
    <scope>NUCLEOTIDE SEQUENCE [LARGE SCALE GENOMIC DNA]</scope>
    <source>
        <strain evidence="6">CCUG 43114</strain>
    </source>
</reference>
<dbReference type="InterPro" id="IPR050194">
    <property type="entry name" value="Glycosyltransferase_grp1"/>
</dbReference>
<proteinExistence type="predicted"/>
<sequence>MRVTLLTHYYEPEVGAPQRRWAAFVPRLVAAGLDVTVVTTVPHYPVGRAAPGAPGPGRGVGRHGETVVRVRYLPYDGARGRRALDQLRVALASVAPAVRSRPDVVVATVPGLPTLAAGRLVATLARARLVVEMRDAWPDLLDDAGTGPAAVRGVVRRVVTALQRSADAVVAVSERFAARLAARGVRRAVHVANGTDLALVPPLPRPDPPAAGEPLRVLYAGTVGESQAVHLAVRAVGLCPPGTVTLTVVGHGAALPLVHAERDRLPDPAAVTVLPPTDPDGVRSLLATHHTALVTLRDWPSFTATVPSKLYELLAVGRHVSAVVAGEAADVAVAAGGADVVAPEDPAALAALWQALHDDPTRLVVGEAPRRWVAAHADDPVLADRYRDLLRSLAGERSA</sequence>
<accession>A0ABW0GI36</accession>
<comment type="caution">
    <text evidence="5">The sequence shown here is derived from an EMBL/GenBank/DDBJ whole genome shotgun (WGS) entry which is preliminary data.</text>
</comment>
<gene>
    <name evidence="5" type="ORF">ACFPJ6_01785</name>
</gene>
<name>A0ABW0GI36_9MICO</name>
<dbReference type="InterPro" id="IPR028098">
    <property type="entry name" value="Glyco_trans_4-like_N"/>
</dbReference>
<keyword evidence="3" id="KW-0808">Transferase</keyword>